<feature type="compositionally biased region" description="Low complexity" evidence="1">
    <location>
        <begin position="143"/>
        <end position="156"/>
    </location>
</feature>
<evidence type="ECO:0000313" key="2">
    <source>
        <dbReference type="EMBL" id="TKA57589.1"/>
    </source>
</evidence>
<evidence type="ECO:0000313" key="3">
    <source>
        <dbReference type="Proteomes" id="UP000308768"/>
    </source>
</evidence>
<keyword evidence="3" id="KW-1185">Reference proteome</keyword>
<dbReference type="AlphaFoldDB" id="A0A4V5NC21"/>
<feature type="compositionally biased region" description="Polar residues" evidence="1">
    <location>
        <begin position="44"/>
        <end position="55"/>
    </location>
</feature>
<organism evidence="2 3">
    <name type="scientific">Cryomyces minteri</name>
    <dbReference type="NCBI Taxonomy" id="331657"/>
    <lineage>
        <taxon>Eukaryota</taxon>
        <taxon>Fungi</taxon>
        <taxon>Dikarya</taxon>
        <taxon>Ascomycota</taxon>
        <taxon>Pezizomycotina</taxon>
        <taxon>Dothideomycetes</taxon>
        <taxon>Dothideomycetes incertae sedis</taxon>
        <taxon>Cryomyces</taxon>
    </lineage>
</organism>
<sequence length="247" mass="25838">MQHLPRAGSTNFPFPVLSSHGLAGSTCIISNQQQHSERGPLGPQHSTAPLSSHTISPDYLDTPTHTATANTAGWHGLRTSKHLKHPHSISTPSVLSHPITSPHRPRTDNATPIKATPHPPPPTPPNASANTTLAPPQAHPANQRPQTRPTRTTTPSRPRHKAMCKYYAHTHPCGHTPVFAAFCAPAALVQRPCGHGEIWHSLRVEDDCPGCFAAPPASGAAAAGTKGGGGGGGGARRPAAAKRGGRR</sequence>
<reference evidence="2 3" key="1">
    <citation type="submission" date="2017-03" db="EMBL/GenBank/DDBJ databases">
        <title>Genomes of endolithic fungi from Antarctica.</title>
        <authorList>
            <person name="Coleine C."/>
            <person name="Masonjones S."/>
            <person name="Stajich J.E."/>
        </authorList>
    </citation>
    <scope>NUCLEOTIDE SEQUENCE [LARGE SCALE GENOMIC DNA]</scope>
    <source>
        <strain evidence="2 3">CCFEE 5187</strain>
    </source>
</reference>
<gene>
    <name evidence="2" type="ORF">B0A49_12716</name>
</gene>
<feature type="compositionally biased region" description="Gly residues" evidence="1">
    <location>
        <begin position="225"/>
        <end position="235"/>
    </location>
</feature>
<comment type="caution">
    <text evidence="2">The sequence shown here is derived from an EMBL/GenBank/DDBJ whole genome shotgun (WGS) entry which is preliminary data.</text>
</comment>
<dbReference type="OrthoDB" id="3926238at2759"/>
<proteinExistence type="predicted"/>
<feature type="region of interest" description="Disordered" evidence="1">
    <location>
        <begin position="33"/>
        <end position="67"/>
    </location>
</feature>
<feature type="region of interest" description="Disordered" evidence="1">
    <location>
        <begin position="83"/>
        <end position="159"/>
    </location>
</feature>
<feature type="compositionally biased region" description="Low complexity" evidence="1">
    <location>
        <begin position="126"/>
        <end position="136"/>
    </location>
</feature>
<dbReference type="EMBL" id="NAJN01002108">
    <property type="protein sequence ID" value="TKA57589.1"/>
    <property type="molecule type" value="Genomic_DNA"/>
</dbReference>
<dbReference type="Proteomes" id="UP000308768">
    <property type="component" value="Unassembled WGS sequence"/>
</dbReference>
<accession>A0A4V5NC21</accession>
<evidence type="ECO:0000256" key="1">
    <source>
        <dbReference type="SAM" id="MobiDB-lite"/>
    </source>
</evidence>
<name>A0A4V5NC21_9PEZI</name>
<protein>
    <submittedName>
        <fullName evidence="2">Uncharacterized protein</fullName>
    </submittedName>
</protein>
<feature type="region of interest" description="Disordered" evidence="1">
    <location>
        <begin position="218"/>
        <end position="247"/>
    </location>
</feature>